<dbReference type="RefSeq" id="WP_060931323.1">
    <property type="nucleotide sequence ID" value="NZ_KQ959831.1"/>
</dbReference>
<dbReference type="EMBL" id="LSDA01000095">
    <property type="protein sequence ID" value="KXB57200.1"/>
    <property type="molecule type" value="Genomic_DNA"/>
</dbReference>
<dbReference type="OrthoDB" id="1632179at2"/>
<reference evidence="2" key="1">
    <citation type="submission" date="2016-01" db="EMBL/GenBank/DDBJ databases">
        <authorList>
            <person name="Mitreva M."/>
            <person name="Pepin K.H."/>
            <person name="Mihindukulasuriya K.A."/>
            <person name="Fulton R."/>
            <person name="Fronick C."/>
            <person name="O'Laughlin M."/>
            <person name="Miner T."/>
            <person name="Herter B."/>
            <person name="Rosa B.A."/>
            <person name="Cordes M."/>
            <person name="Tomlinson C."/>
            <person name="Wollam A."/>
            <person name="Palsikar V.B."/>
            <person name="Mardis E.R."/>
            <person name="Wilson R.K."/>
        </authorList>
    </citation>
    <scope>NUCLEOTIDE SEQUENCE [LARGE SCALE GENOMIC DNA]</scope>
    <source>
        <strain evidence="2">DNF00896</strain>
    </source>
</reference>
<dbReference type="AlphaFoldDB" id="A0A133ZP54"/>
<organism evidence="1 2">
    <name type="scientific">Lachnoanaerobaculum saburreum</name>
    <dbReference type="NCBI Taxonomy" id="467210"/>
    <lineage>
        <taxon>Bacteria</taxon>
        <taxon>Bacillati</taxon>
        <taxon>Bacillota</taxon>
        <taxon>Clostridia</taxon>
        <taxon>Lachnospirales</taxon>
        <taxon>Lachnospiraceae</taxon>
        <taxon>Lachnoanaerobaculum</taxon>
    </lineage>
</organism>
<name>A0A133ZP54_9FIRM</name>
<evidence type="ECO:0000313" key="1">
    <source>
        <dbReference type="EMBL" id="KXB57200.1"/>
    </source>
</evidence>
<dbReference type="PANTHER" id="PTHR41248">
    <property type="entry name" value="NORD PROTEIN"/>
    <property type="match status" value="1"/>
</dbReference>
<dbReference type="Gene3D" id="3.40.50.410">
    <property type="entry name" value="von Willebrand factor, type A domain"/>
    <property type="match status" value="1"/>
</dbReference>
<dbReference type="InterPro" id="IPR036465">
    <property type="entry name" value="vWFA_dom_sf"/>
</dbReference>
<dbReference type="SUPFAM" id="SSF53300">
    <property type="entry name" value="vWA-like"/>
    <property type="match status" value="1"/>
</dbReference>
<dbReference type="InterPro" id="IPR051928">
    <property type="entry name" value="NorD/CobT"/>
</dbReference>
<sequence>MILTEFEKKRAANMIWNAAGSYDVSVGFRMYDNNAKADLYWNTILGSSYAHFDWKRLKEFYNTFHETIGQGTYEALFWIALENSTFEKEKNSRPSLPLLRKEYCKQKLIEFMPSIAESREGWILEGHYRTSMGEDSGLPDLVDRKLLSEVEIGADVDTEGFIRSLSNTLAKYFTYLPGVSAKGQKRRFKIPVPRLFFGKKAGVSNEIEGVTKLVLGYVENQGGADASAFETDSEKFNRITEEGLRKYISSYFGKSIYDDKTSEKIQRECCTGNHEGTRIFFTRGESEDKVSGFAAKMRKEMQKQYTKNKEFFFDNIGSNNAAILELTNRIKNALLTQLEPTTVYSKTGKLNPALVWKALYLNNDKIFEKQVAEGSGSISVDILLDASASQIHRMDTVSTQGYIISKALDNCHVPVRVWGYSSMNGYTVMNLYRDYNETSKNNEIFRFFTTGANRDGLALNALMEQMKKNNASHRVVIWLTDIKPNDMLEVKGKSRNYSGDIAIEDMTELVHKAKLENIYVLCAFTGDDADLPNVQKIFGRSFVKVKSLDNFASLVGNMIQAEIRRM</sequence>
<comment type="caution">
    <text evidence="1">The sequence shown here is derived from an EMBL/GenBank/DDBJ whole genome shotgun (WGS) entry which is preliminary data.</text>
</comment>
<dbReference type="STRING" id="467210.HMPREF1866_01595"/>
<evidence type="ECO:0000313" key="2">
    <source>
        <dbReference type="Proteomes" id="UP000070394"/>
    </source>
</evidence>
<accession>A0A133ZP54</accession>
<gene>
    <name evidence="1" type="ORF">HMPREF1866_01595</name>
</gene>
<dbReference type="Proteomes" id="UP000070394">
    <property type="component" value="Unassembled WGS sequence"/>
</dbReference>
<evidence type="ECO:0008006" key="3">
    <source>
        <dbReference type="Google" id="ProtNLM"/>
    </source>
</evidence>
<proteinExistence type="predicted"/>
<protein>
    <recommendedName>
        <fullName evidence="3">VWFA domain-containing protein</fullName>
    </recommendedName>
</protein>
<dbReference type="PANTHER" id="PTHR41248:SF1">
    <property type="entry name" value="NORD PROTEIN"/>
    <property type="match status" value="1"/>
</dbReference>
<dbReference type="PATRIC" id="fig|467210.3.peg.1580"/>
<keyword evidence="2" id="KW-1185">Reference proteome</keyword>